<keyword evidence="2" id="KW-0804">Transcription</keyword>
<evidence type="ECO:0000256" key="2">
    <source>
        <dbReference type="ARBA" id="ARBA00023163"/>
    </source>
</evidence>
<dbReference type="PANTHER" id="PTHR15052:SF2">
    <property type="entry name" value="GENERAL TRANSCRIPTION FACTOR 3C POLYPEPTIDE 2"/>
    <property type="match status" value="1"/>
</dbReference>
<keyword evidence="3" id="KW-0539">Nucleus</keyword>
<comment type="subcellular location">
    <subcellularLocation>
        <location evidence="1">Nucleus</location>
    </subcellularLocation>
</comment>
<evidence type="ECO:0000256" key="3">
    <source>
        <dbReference type="ARBA" id="ARBA00023242"/>
    </source>
</evidence>
<dbReference type="GO" id="GO:0000127">
    <property type="term" value="C:transcription factor TFIIIC complex"/>
    <property type="evidence" value="ECO:0007669"/>
    <property type="project" value="TreeGrafter"/>
</dbReference>
<dbReference type="PANTHER" id="PTHR15052">
    <property type="entry name" value="RNA POLYMERASE III TRANSCRIPTION INITIATION FACTOR COMPLEX SUBUNIT"/>
    <property type="match status" value="1"/>
</dbReference>
<reference evidence="4" key="1">
    <citation type="journal article" date="2020" name="bioRxiv">
        <title>Hybrid origin of Populus tomentosa Carr. identified through genome sequencing and phylogenomic analysis.</title>
        <authorList>
            <person name="An X."/>
            <person name="Gao K."/>
            <person name="Chen Z."/>
            <person name="Li J."/>
            <person name="Yang X."/>
            <person name="Yang X."/>
            <person name="Zhou J."/>
            <person name="Guo T."/>
            <person name="Zhao T."/>
            <person name="Huang S."/>
            <person name="Miao D."/>
            <person name="Khan W.U."/>
            <person name="Rao P."/>
            <person name="Ye M."/>
            <person name="Lei B."/>
            <person name="Liao W."/>
            <person name="Wang J."/>
            <person name="Ji L."/>
            <person name="Li Y."/>
            <person name="Guo B."/>
            <person name="Mustafa N.S."/>
            <person name="Li S."/>
            <person name="Yun Q."/>
            <person name="Keller S.R."/>
            <person name="Mao J."/>
            <person name="Zhang R."/>
            <person name="Strauss S.H."/>
        </authorList>
    </citation>
    <scope>NUCLEOTIDE SEQUENCE</scope>
    <source>
        <strain evidence="4">GM15</strain>
        <tissue evidence="4">Leaf</tissue>
    </source>
</reference>
<proteinExistence type="predicted"/>
<name>A0A8X7ZJX1_POPTO</name>
<sequence length="251" mass="27511">MPAYGSDNVSLDINSTSSIPKDADLPGVVLCLPHNGKVAWDVKWRPCNAPHSKYQHRMGYLAVLLGNGSLEVWDVPLPYAMKSVCSSSNGEGTDPHFHPFGSRVFGIKSNRVVAFHHLIFRLLCGNSLQVVHLIQGLCFVSAQIQLLLEQSHGSHLKVIHSELGGTFIQRQNSCSLDWLPDPRCIILSFDDTMRRLSLAKAVNDAAVNGQPSVGPKQLGMHVFNCSSFAIWSIQLSRLTGTLVLSFALVLK</sequence>
<evidence type="ECO:0000313" key="5">
    <source>
        <dbReference type="Proteomes" id="UP000886885"/>
    </source>
</evidence>
<dbReference type="OrthoDB" id="4703at2759"/>
<evidence type="ECO:0008006" key="6">
    <source>
        <dbReference type="Google" id="ProtNLM"/>
    </source>
</evidence>
<evidence type="ECO:0000256" key="1">
    <source>
        <dbReference type="ARBA" id="ARBA00004123"/>
    </source>
</evidence>
<accession>A0A8X7ZJX1</accession>
<organism evidence="4 5">
    <name type="scientific">Populus tomentosa</name>
    <name type="common">Chinese white poplar</name>
    <dbReference type="NCBI Taxonomy" id="118781"/>
    <lineage>
        <taxon>Eukaryota</taxon>
        <taxon>Viridiplantae</taxon>
        <taxon>Streptophyta</taxon>
        <taxon>Embryophyta</taxon>
        <taxon>Tracheophyta</taxon>
        <taxon>Spermatophyta</taxon>
        <taxon>Magnoliopsida</taxon>
        <taxon>eudicotyledons</taxon>
        <taxon>Gunneridae</taxon>
        <taxon>Pentapetalae</taxon>
        <taxon>rosids</taxon>
        <taxon>fabids</taxon>
        <taxon>Malpighiales</taxon>
        <taxon>Salicaceae</taxon>
        <taxon>Saliceae</taxon>
        <taxon>Populus</taxon>
    </lineage>
</organism>
<evidence type="ECO:0000313" key="4">
    <source>
        <dbReference type="EMBL" id="KAG6769082.1"/>
    </source>
</evidence>
<protein>
    <recommendedName>
        <fullName evidence="6">Transducin/WD40 repeat-like superfamily protein</fullName>
    </recommendedName>
</protein>
<dbReference type="EMBL" id="JAAWWB010000012">
    <property type="protein sequence ID" value="KAG6769082.1"/>
    <property type="molecule type" value="Genomic_DNA"/>
</dbReference>
<dbReference type="AlphaFoldDB" id="A0A8X7ZJX1"/>
<gene>
    <name evidence="4" type="ORF">POTOM_024698</name>
</gene>
<dbReference type="Proteomes" id="UP000886885">
    <property type="component" value="Chromosome 6D"/>
</dbReference>
<dbReference type="GO" id="GO:0005634">
    <property type="term" value="C:nucleus"/>
    <property type="evidence" value="ECO:0007669"/>
    <property type="project" value="UniProtKB-SubCell"/>
</dbReference>
<dbReference type="GO" id="GO:0006383">
    <property type="term" value="P:transcription by RNA polymerase III"/>
    <property type="evidence" value="ECO:0007669"/>
    <property type="project" value="TreeGrafter"/>
</dbReference>
<dbReference type="InterPro" id="IPR052416">
    <property type="entry name" value="GTF3C_component"/>
</dbReference>
<keyword evidence="5" id="KW-1185">Reference proteome</keyword>
<comment type="caution">
    <text evidence="4">The sequence shown here is derived from an EMBL/GenBank/DDBJ whole genome shotgun (WGS) entry which is preliminary data.</text>
</comment>